<dbReference type="Proteomes" id="UP001197847">
    <property type="component" value="Unassembled WGS sequence"/>
</dbReference>
<organism evidence="2 3">
    <name type="scientific">Agathobacter rectalis</name>
    <dbReference type="NCBI Taxonomy" id="39491"/>
    <lineage>
        <taxon>Bacteria</taxon>
        <taxon>Bacillati</taxon>
        <taxon>Bacillota</taxon>
        <taxon>Clostridia</taxon>
        <taxon>Lachnospirales</taxon>
        <taxon>Lachnospiraceae</taxon>
        <taxon>Agathobacter</taxon>
    </lineage>
</organism>
<dbReference type="InterPro" id="IPR050830">
    <property type="entry name" value="Fungal_FAS"/>
</dbReference>
<dbReference type="EMBL" id="JAJFBX010000466">
    <property type="protein sequence ID" value="MCC2749032.1"/>
    <property type="molecule type" value="Genomic_DNA"/>
</dbReference>
<dbReference type="AlphaFoldDB" id="A0AAW4WZS5"/>
<name>A0AAW4WZS5_9FIRM</name>
<feature type="non-terminal residue" evidence="2">
    <location>
        <position position="1"/>
    </location>
</feature>
<evidence type="ECO:0000313" key="3">
    <source>
        <dbReference type="Proteomes" id="UP001197847"/>
    </source>
</evidence>
<dbReference type="Gene3D" id="3.30.70.3330">
    <property type="match status" value="1"/>
</dbReference>
<dbReference type="PANTHER" id="PTHR10982">
    <property type="entry name" value="MALONYL COA-ACYL CARRIER PROTEIN TRANSACYLASE"/>
    <property type="match status" value="1"/>
</dbReference>
<dbReference type="GO" id="GO:0016740">
    <property type="term" value="F:transferase activity"/>
    <property type="evidence" value="ECO:0007669"/>
    <property type="project" value="UniProtKB-KW"/>
</dbReference>
<accession>A0AAW4WZS5</accession>
<evidence type="ECO:0000313" key="2">
    <source>
        <dbReference type="EMBL" id="MCC2749032.1"/>
    </source>
</evidence>
<sequence length="75" mass="8170">IERDAQGRSNYRMGALRPNQFGVDDAHVKEYVESVAKASGEFLEIVNYNLAGQQYAIAGTIAGLKALKADSARRV</sequence>
<evidence type="ECO:0000256" key="1">
    <source>
        <dbReference type="ARBA" id="ARBA00022679"/>
    </source>
</evidence>
<protein>
    <submittedName>
        <fullName evidence="2">Uncharacterized protein</fullName>
    </submittedName>
</protein>
<proteinExistence type="predicted"/>
<keyword evidence="1" id="KW-0808">Transferase</keyword>
<dbReference type="PANTHER" id="PTHR10982:SF21">
    <property type="entry name" value="FATTY ACID SYNTHASE SUBUNIT BETA"/>
    <property type="match status" value="1"/>
</dbReference>
<feature type="non-terminal residue" evidence="2">
    <location>
        <position position="75"/>
    </location>
</feature>
<reference evidence="2" key="1">
    <citation type="submission" date="2021-10" db="EMBL/GenBank/DDBJ databases">
        <title>Collection of gut derived symbiotic bacterial strains cultured from healthy donors.</title>
        <authorList>
            <person name="Lin H."/>
            <person name="Littmann E."/>
            <person name="Claire K."/>
            <person name="Pamer E."/>
        </authorList>
    </citation>
    <scope>NUCLEOTIDE SEQUENCE</scope>
    <source>
        <strain evidence="2">MSK.22.92</strain>
    </source>
</reference>
<gene>
    <name evidence="2" type="ORF">LK487_18855</name>
</gene>
<comment type="caution">
    <text evidence="2">The sequence shown here is derived from an EMBL/GenBank/DDBJ whole genome shotgun (WGS) entry which is preliminary data.</text>
</comment>